<dbReference type="GO" id="GO:0005988">
    <property type="term" value="P:lactose metabolic process"/>
    <property type="evidence" value="ECO:0007669"/>
    <property type="project" value="UniProtKB-KW"/>
</dbReference>
<sequence>MKKEQRQQHLIELIQELKHVTADTLAKHLGVSKRTVLRDIQELEAKGVHLQTHAGQKGGYRMQSQMNHNALTFSDNEIQALYLVLKESLTQTALPFDEEMDSVMDKLLRHPNVTVRQNLKHINEVIRIESSETERLSRLLHAILVYAHERKVMAIEYELNASEQTVVENVVFIGLLCEQGLWRAVVYHIGGGYTKVIDMSSISDISYSFYKSIKTQDITMDNYKVYLQNESS</sequence>
<keyword evidence="2" id="KW-0805">Transcription regulation</keyword>
<keyword evidence="1" id="KW-0423">Lactose metabolism</keyword>
<gene>
    <name evidence="5" type="ORF">GCM10007183_08870</name>
    <name evidence="6" type="ORF">SAMEA4412661_01817</name>
</gene>
<dbReference type="Proteomes" id="UP000243706">
    <property type="component" value="Chromosome 1"/>
</dbReference>
<dbReference type="EMBL" id="BMCB01000004">
    <property type="protein sequence ID" value="GGA86948.1"/>
    <property type="molecule type" value="Genomic_DNA"/>
</dbReference>
<dbReference type="PROSITE" id="PS51000">
    <property type="entry name" value="HTH_DEOR_2"/>
    <property type="match status" value="1"/>
</dbReference>
<dbReference type="AlphaFoldDB" id="A0A240C9Q4"/>
<evidence type="ECO:0000256" key="2">
    <source>
        <dbReference type="ARBA" id="ARBA00023015"/>
    </source>
</evidence>
<reference evidence="5" key="4">
    <citation type="submission" date="2024-05" db="EMBL/GenBank/DDBJ databases">
        <authorList>
            <person name="Sun Q."/>
            <person name="Sedlacek I."/>
        </authorList>
    </citation>
    <scope>NUCLEOTIDE SEQUENCE</scope>
    <source>
        <strain evidence="5">CCM 4175</strain>
    </source>
</reference>
<dbReference type="GO" id="GO:0003700">
    <property type="term" value="F:DNA-binding transcription factor activity"/>
    <property type="evidence" value="ECO:0007669"/>
    <property type="project" value="InterPro"/>
</dbReference>
<name>A0A240C9Q4_9STAP</name>
<evidence type="ECO:0000313" key="6">
    <source>
        <dbReference type="EMBL" id="SNW04003.1"/>
    </source>
</evidence>
<keyword evidence="8" id="KW-1185">Reference proteome</keyword>
<evidence type="ECO:0000313" key="7">
    <source>
        <dbReference type="Proteomes" id="UP000243706"/>
    </source>
</evidence>
<reference evidence="8" key="3">
    <citation type="journal article" date="2019" name="Int. J. Syst. Evol. Microbiol.">
        <title>The Global Catalogue of Microorganisms (GCM) 10K type strain sequencing project: providing services to taxonomists for standard genome sequencing and annotation.</title>
        <authorList>
            <consortium name="The Broad Institute Genomics Platform"/>
            <consortium name="The Broad Institute Genome Sequencing Center for Infectious Disease"/>
            <person name="Wu L."/>
            <person name="Ma J."/>
        </authorList>
    </citation>
    <scope>NUCLEOTIDE SEQUENCE [LARGE SCALE GENOMIC DNA]</scope>
    <source>
        <strain evidence="8">CCM 4175</strain>
    </source>
</reference>
<dbReference type="SUPFAM" id="SSF46785">
    <property type="entry name" value="Winged helix' DNA-binding domain"/>
    <property type="match status" value="1"/>
</dbReference>
<dbReference type="Pfam" id="PF08279">
    <property type="entry name" value="HTH_11"/>
    <property type="match status" value="1"/>
</dbReference>
<feature type="domain" description="HTH deoR-type" evidence="4">
    <location>
        <begin position="3"/>
        <end position="58"/>
    </location>
</feature>
<dbReference type="RefSeq" id="WP_157728701.1">
    <property type="nucleotide sequence ID" value="NZ_BMCB01000004.1"/>
</dbReference>
<dbReference type="EMBL" id="LT906464">
    <property type="protein sequence ID" value="SNW04003.1"/>
    <property type="molecule type" value="Genomic_DNA"/>
</dbReference>
<dbReference type="SMART" id="SM00420">
    <property type="entry name" value="HTH_DEOR"/>
    <property type="match status" value="1"/>
</dbReference>
<evidence type="ECO:0000256" key="1">
    <source>
        <dbReference type="ARBA" id="ARBA00022736"/>
    </source>
</evidence>
<dbReference type="PANTHER" id="PTHR34580">
    <property type="match status" value="1"/>
</dbReference>
<reference evidence="6 7" key="2">
    <citation type="submission" date="2017-06" db="EMBL/GenBank/DDBJ databases">
        <authorList>
            <consortium name="Pathogen Informatics"/>
        </authorList>
    </citation>
    <scope>NUCLEOTIDE SEQUENCE [LARGE SCALE GENOMIC DNA]</scope>
    <source>
        <strain evidence="6 7">NCTC13833</strain>
    </source>
</reference>
<reference evidence="5" key="1">
    <citation type="journal article" date="2014" name="Int. J. Syst. Evol. Microbiol.">
        <title>Complete genome of a new Firmicutes species belonging to the dominant human colonic microbiota ('Ruminococcus bicirculans') reveals two chromosomes and a selective capacity to utilize plant glucans.</title>
        <authorList>
            <consortium name="NISC Comparative Sequencing Program"/>
            <person name="Wegmann U."/>
            <person name="Louis P."/>
            <person name="Goesmann A."/>
            <person name="Henrissat B."/>
            <person name="Duncan S.H."/>
            <person name="Flint H.J."/>
        </authorList>
    </citation>
    <scope>NUCLEOTIDE SEQUENCE</scope>
    <source>
        <strain evidence="5">CCM 4175</strain>
    </source>
</reference>
<evidence type="ECO:0000256" key="3">
    <source>
        <dbReference type="ARBA" id="ARBA00023163"/>
    </source>
</evidence>
<protein>
    <submittedName>
        <fullName evidence="5 6">Transcriptional regulator</fullName>
    </submittedName>
</protein>
<keyword evidence="3" id="KW-0804">Transcription</keyword>
<dbReference type="PANTHER" id="PTHR34580:SF1">
    <property type="entry name" value="PROTEIN PAFC"/>
    <property type="match status" value="1"/>
</dbReference>
<dbReference type="Gene3D" id="1.10.10.10">
    <property type="entry name" value="Winged helix-like DNA-binding domain superfamily/Winged helix DNA-binding domain"/>
    <property type="match status" value="1"/>
</dbReference>
<dbReference type="InterPro" id="IPR013196">
    <property type="entry name" value="HTH_11"/>
</dbReference>
<organism evidence="6 7">
    <name type="scientific">Staphylococcus muscae</name>
    <dbReference type="NCBI Taxonomy" id="1294"/>
    <lineage>
        <taxon>Bacteria</taxon>
        <taxon>Bacillati</taxon>
        <taxon>Bacillota</taxon>
        <taxon>Bacilli</taxon>
        <taxon>Bacillales</taxon>
        <taxon>Staphylococcaceae</taxon>
        <taxon>Staphylococcus</taxon>
    </lineage>
</organism>
<dbReference type="InterPro" id="IPR036388">
    <property type="entry name" value="WH-like_DNA-bd_sf"/>
</dbReference>
<dbReference type="InterPro" id="IPR001034">
    <property type="entry name" value="DeoR_HTH"/>
</dbReference>
<proteinExistence type="predicted"/>
<dbReference type="InterPro" id="IPR051534">
    <property type="entry name" value="CBASS_pafABC_assoc_protein"/>
</dbReference>
<evidence type="ECO:0000259" key="4">
    <source>
        <dbReference type="PROSITE" id="PS51000"/>
    </source>
</evidence>
<accession>A0A240C9Q4</accession>
<dbReference type="InterPro" id="IPR036390">
    <property type="entry name" value="WH_DNA-bd_sf"/>
</dbReference>
<evidence type="ECO:0000313" key="5">
    <source>
        <dbReference type="EMBL" id="GGA86948.1"/>
    </source>
</evidence>
<dbReference type="Proteomes" id="UP000652995">
    <property type="component" value="Unassembled WGS sequence"/>
</dbReference>
<evidence type="ECO:0000313" key="8">
    <source>
        <dbReference type="Proteomes" id="UP000652995"/>
    </source>
</evidence>